<dbReference type="EMBL" id="BAABCM010000001">
    <property type="protein sequence ID" value="GAA3800891.1"/>
    <property type="molecule type" value="Genomic_DNA"/>
</dbReference>
<name>A0ABP7HX79_9PSEU</name>
<dbReference type="GO" id="GO:0004497">
    <property type="term" value="F:monooxygenase activity"/>
    <property type="evidence" value="ECO:0007669"/>
    <property type="project" value="UniProtKB-KW"/>
</dbReference>
<evidence type="ECO:0000256" key="2">
    <source>
        <dbReference type="ARBA" id="ARBA00022630"/>
    </source>
</evidence>
<sequence>MHIAIVGGGIGGLCAANALLRSGFDVTVHEQAATLREVGAGVLVTPNSIRHLHRMGLADAVETLGARIGAGSRYCHADGTPVGDIPTSDSAGEFGVYGMHRADLLETLAASLPDGTVATGRRCVGFSQDAGGARMLFADGTSIDADAVVAADGIRSGLQHHVVQPAAPVYSGHVAYRGLVPSEAVPEWPTDVQLVWMGDRQHFMVYPVRGGRLLNYVGFLPHPAGVDESWSGQGDPDELRAAFESWDPLIGKLLVHVDTTYWWGLYDREPLASWTRGRLALLGDAAHPMLPHLGQGANQTMEDGVALASVLREAAPDRIPDALAAYEALRKPRTTIVQNGARANGRRYDSAYTDLAQRDAEIADAAVFRAWLYDHDVEQDAREVLAR</sequence>
<evidence type="ECO:0000256" key="1">
    <source>
        <dbReference type="ARBA" id="ARBA00001974"/>
    </source>
</evidence>
<dbReference type="PANTHER" id="PTHR13789:SF318">
    <property type="entry name" value="GERANYLGERANYL DIPHOSPHATE REDUCTASE"/>
    <property type="match status" value="1"/>
</dbReference>
<organism evidence="7 8">
    <name type="scientific">Amycolatopsis tucumanensis</name>
    <dbReference type="NCBI Taxonomy" id="401106"/>
    <lineage>
        <taxon>Bacteria</taxon>
        <taxon>Bacillati</taxon>
        <taxon>Actinomycetota</taxon>
        <taxon>Actinomycetes</taxon>
        <taxon>Pseudonocardiales</taxon>
        <taxon>Pseudonocardiaceae</taxon>
        <taxon>Amycolatopsis</taxon>
    </lineage>
</organism>
<protein>
    <submittedName>
        <fullName evidence="7">FAD-dependent monooxygenase</fullName>
    </submittedName>
</protein>
<dbReference type="InterPro" id="IPR050493">
    <property type="entry name" value="FAD-dep_Monooxygenase_BioMet"/>
</dbReference>
<dbReference type="RefSeq" id="WP_237335105.1">
    <property type="nucleotide sequence ID" value="NZ_BAABCM010000001.1"/>
</dbReference>
<keyword evidence="4" id="KW-0560">Oxidoreductase</keyword>
<reference evidence="8" key="1">
    <citation type="journal article" date="2019" name="Int. J. Syst. Evol. Microbiol.">
        <title>The Global Catalogue of Microorganisms (GCM) 10K type strain sequencing project: providing services to taxonomists for standard genome sequencing and annotation.</title>
        <authorList>
            <consortium name="The Broad Institute Genomics Platform"/>
            <consortium name="The Broad Institute Genome Sequencing Center for Infectious Disease"/>
            <person name="Wu L."/>
            <person name="Ma J."/>
        </authorList>
    </citation>
    <scope>NUCLEOTIDE SEQUENCE [LARGE SCALE GENOMIC DNA]</scope>
    <source>
        <strain evidence="8">JCM 17017</strain>
    </source>
</reference>
<evidence type="ECO:0000256" key="3">
    <source>
        <dbReference type="ARBA" id="ARBA00022827"/>
    </source>
</evidence>
<keyword evidence="2" id="KW-0285">Flavoprotein</keyword>
<dbReference type="PRINTS" id="PR00420">
    <property type="entry name" value="RNGMNOXGNASE"/>
</dbReference>
<dbReference type="SUPFAM" id="SSF54373">
    <property type="entry name" value="FAD-linked reductases, C-terminal domain"/>
    <property type="match status" value="1"/>
</dbReference>
<evidence type="ECO:0000313" key="8">
    <source>
        <dbReference type="Proteomes" id="UP001501624"/>
    </source>
</evidence>
<gene>
    <name evidence="7" type="ORF">GCM10022380_17940</name>
</gene>
<accession>A0ABP7HX79</accession>
<evidence type="ECO:0000313" key="7">
    <source>
        <dbReference type="EMBL" id="GAA3800891.1"/>
    </source>
</evidence>
<dbReference type="PANTHER" id="PTHR13789">
    <property type="entry name" value="MONOOXYGENASE"/>
    <property type="match status" value="1"/>
</dbReference>
<evidence type="ECO:0000256" key="5">
    <source>
        <dbReference type="ARBA" id="ARBA00023033"/>
    </source>
</evidence>
<dbReference type="SUPFAM" id="SSF51905">
    <property type="entry name" value="FAD/NAD(P)-binding domain"/>
    <property type="match status" value="1"/>
</dbReference>
<dbReference type="InterPro" id="IPR002938">
    <property type="entry name" value="FAD-bd"/>
</dbReference>
<comment type="cofactor">
    <cofactor evidence="1">
        <name>FAD</name>
        <dbReference type="ChEBI" id="CHEBI:57692"/>
    </cofactor>
</comment>
<comment type="caution">
    <text evidence="7">The sequence shown here is derived from an EMBL/GenBank/DDBJ whole genome shotgun (WGS) entry which is preliminary data.</text>
</comment>
<evidence type="ECO:0000259" key="6">
    <source>
        <dbReference type="Pfam" id="PF01494"/>
    </source>
</evidence>
<feature type="domain" description="FAD-binding" evidence="6">
    <location>
        <begin position="3"/>
        <end position="335"/>
    </location>
</feature>
<dbReference type="Pfam" id="PF01494">
    <property type="entry name" value="FAD_binding_3"/>
    <property type="match status" value="1"/>
</dbReference>
<dbReference type="Gene3D" id="3.50.50.60">
    <property type="entry name" value="FAD/NAD(P)-binding domain"/>
    <property type="match status" value="1"/>
</dbReference>
<dbReference type="Proteomes" id="UP001501624">
    <property type="component" value="Unassembled WGS sequence"/>
</dbReference>
<keyword evidence="3" id="KW-0274">FAD</keyword>
<dbReference type="InterPro" id="IPR036188">
    <property type="entry name" value="FAD/NAD-bd_sf"/>
</dbReference>
<keyword evidence="8" id="KW-1185">Reference proteome</keyword>
<proteinExistence type="predicted"/>
<evidence type="ECO:0000256" key="4">
    <source>
        <dbReference type="ARBA" id="ARBA00023002"/>
    </source>
</evidence>
<keyword evidence="5 7" id="KW-0503">Monooxygenase</keyword>